<reference evidence="2 3" key="1">
    <citation type="journal article" date="2016" name="Mol. Biol. Evol.">
        <title>Comparative Genomics of Early-Diverging Mushroom-Forming Fungi Provides Insights into the Origins of Lignocellulose Decay Capabilities.</title>
        <authorList>
            <person name="Nagy L.G."/>
            <person name="Riley R."/>
            <person name="Tritt A."/>
            <person name="Adam C."/>
            <person name="Daum C."/>
            <person name="Floudas D."/>
            <person name="Sun H."/>
            <person name="Yadav J.S."/>
            <person name="Pangilinan J."/>
            <person name="Larsson K.H."/>
            <person name="Matsuura K."/>
            <person name="Barry K."/>
            <person name="Labutti K."/>
            <person name="Kuo R."/>
            <person name="Ohm R.A."/>
            <person name="Bhattacharya S.S."/>
            <person name="Shirouzu T."/>
            <person name="Yoshinaga Y."/>
            <person name="Martin F.M."/>
            <person name="Grigoriev I.V."/>
            <person name="Hibbett D.S."/>
        </authorList>
    </citation>
    <scope>NUCLEOTIDE SEQUENCE [LARGE SCALE GENOMIC DNA]</scope>
    <source>
        <strain evidence="2 3">HHB12029</strain>
    </source>
</reference>
<name>A0A166MKP6_EXIGL</name>
<protein>
    <submittedName>
        <fullName evidence="2">Uncharacterized protein</fullName>
    </submittedName>
</protein>
<dbReference type="EMBL" id="KV427092">
    <property type="protein sequence ID" value="KZV78142.1"/>
    <property type="molecule type" value="Genomic_DNA"/>
</dbReference>
<proteinExistence type="predicted"/>
<dbReference type="InParanoid" id="A0A166MKP6"/>
<organism evidence="2 3">
    <name type="scientific">Exidia glandulosa HHB12029</name>
    <dbReference type="NCBI Taxonomy" id="1314781"/>
    <lineage>
        <taxon>Eukaryota</taxon>
        <taxon>Fungi</taxon>
        <taxon>Dikarya</taxon>
        <taxon>Basidiomycota</taxon>
        <taxon>Agaricomycotina</taxon>
        <taxon>Agaricomycetes</taxon>
        <taxon>Auriculariales</taxon>
        <taxon>Exidiaceae</taxon>
        <taxon>Exidia</taxon>
    </lineage>
</organism>
<feature type="region of interest" description="Disordered" evidence="1">
    <location>
        <begin position="1"/>
        <end position="32"/>
    </location>
</feature>
<keyword evidence="3" id="KW-1185">Reference proteome</keyword>
<evidence type="ECO:0000313" key="2">
    <source>
        <dbReference type="EMBL" id="KZV78142.1"/>
    </source>
</evidence>
<gene>
    <name evidence="2" type="ORF">EXIGLDRAFT_68292</name>
</gene>
<evidence type="ECO:0000313" key="3">
    <source>
        <dbReference type="Proteomes" id="UP000077266"/>
    </source>
</evidence>
<evidence type="ECO:0000256" key="1">
    <source>
        <dbReference type="SAM" id="MobiDB-lite"/>
    </source>
</evidence>
<accession>A0A166MKP6</accession>
<dbReference type="AlphaFoldDB" id="A0A166MKP6"/>
<feature type="compositionally biased region" description="Polar residues" evidence="1">
    <location>
        <begin position="16"/>
        <end position="32"/>
    </location>
</feature>
<dbReference type="Proteomes" id="UP000077266">
    <property type="component" value="Unassembled WGS sequence"/>
</dbReference>
<sequence>MIPTQEDGTPAFSSRLPASSGESRTCQRPMSRSSTTRLFALALRDSAANFRNQGPYRIDVYAKLQAHSLSGSPYATLGPVEPLTLPPYVVRSARLGSGVRDTTTRLHDLFQSTRNLACKIQAQPIACTRISRRVPFPAGPARVRTASAMKQRLREVSNTHHLSSVMRSFRLGISIRM</sequence>